<evidence type="ECO:0008006" key="3">
    <source>
        <dbReference type="Google" id="ProtNLM"/>
    </source>
</evidence>
<evidence type="ECO:0000313" key="2">
    <source>
        <dbReference type="Proteomes" id="UP000827892"/>
    </source>
</evidence>
<gene>
    <name evidence="1" type="ORF">L3Y34_013748</name>
</gene>
<proteinExistence type="predicted"/>
<evidence type="ECO:0000313" key="1">
    <source>
        <dbReference type="EMBL" id="ULT85203.1"/>
    </source>
</evidence>
<accession>A0AAE8ZSC6</accession>
<dbReference type="AlphaFoldDB" id="A0AAE8ZSC6"/>
<name>A0AAE8ZSC6_CAEBR</name>
<dbReference type="EMBL" id="CP090896">
    <property type="protein sequence ID" value="ULT85203.1"/>
    <property type="molecule type" value="Genomic_DNA"/>
</dbReference>
<dbReference type="Proteomes" id="UP000827892">
    <property type="component" value="Chromosome X"/>
</dbReference>
<sequence length="362" mass="40460">MDDLGQAKFIIKIYDNGNAEQSVEQIVKALEKSGNAVAEILEMKPNGKSSGGSNLEDIYRTRDYIIHGEHMVESAQEGDTPSRTVGTVQVLEDSVGNDLDFLTACEKSDLSVMGSSSQNLYFAADGATNEAVYQPGSTICSEEFFQPPSRCNQDFEIRGIDMEEEFALEDSLDMGPYPQNQRQLGSATRIGEFNRLDLAAYDGFEGFDTSGPFSFTNNPNLSCGRATCQQQKQFRTLKKRRVLYCTPPTTNLCLKLSGKAKKDAGTSKFICQLCSNTFYGPMEKLKYHAHYHCINKCYCNYCGKTCASPEIAIEHHLEAHGVSEMMGEVVQCFGEQLKKFSVFWNDMAAREQMKQDFFNGRR</sequence>
<reference evidence="1 2" key="1">
    <citation type="submission" date="2022-05" db="EMBL/GenBank/DDBJ databases">
        <title>Chromosome-level reference genomes for two strains of Caenorhabditis briggsae: an improved platform for comparative genomics.</title>
        <authorList>
            <person name="Stevens L."/>
            <person name="Andersen E.C."/>
        </authorList>
    </citation>
    <scope>NUCLEOTIDE SEQUENCE [LARGE SCALE GENOMIC DNA]</scope>
    <source>
        <strain evidence="1">QX1410_ONT</strain>
        <tissue evidence="1">Whole-organism</tissue>
    </source>
</reference>
<organism evidence="1 2">
    <name type="scientific">Caenorhabditis briggsae</name>
    <dbReference type="NCBI Taxonomy" id="6238"/>
    <lineage>
        <taxon>Eukaryota</taxon>
        <taxon>Metazoa</taxon>
        <taxon>Ecdysozoa</taxon>
        <taxon>Nematoda</taxon>
        <taxon>Chromadorea</taxon>
        <taxon>Rhabditida</taxon>
        <taxon>Rhabditina</taxon>
        <taxon>Rhabditomorpha</taxon>
        <taxon>Rhabditoidea</taxon>
        <taxon>Rhabditidae</taxon>
        <taxon>Peloderinae</taxon>
        <taxon>Caenorhabditis</taxon>
    </lineage>
</organism>
<protein>
    <recommendedName>
        <fullName evidence="3">C2H2-type domain-containing protein</fullName>
    </recommendedName>
</protein>